<organism evidence="2 3">
    <name type="scientific">Drechmeria coniospora</name>
    <name type="common">Nematophagous fungus</name>
    <name type="synonym">Meria coniospora</name>
    <dbReference type="NCBI Taxonomy" id="98403"/>
    <lineage>
        <taxon>Eukaryota</taxon>
        <taxon>Fungi</taxon>
        <taxon>Dikarya</taxon>
        <taxon>Ascomycota</taxon>
        <taxon>Pezizomycotina</taxon>
        <taxon>Sordariomycetes</taxon>
        <taxon>Hypocreomycetidae</taxon>
        <taxon>Hypocreales</taxon>
        <taxon>Ophiocordycipitaceae</taxon>
        <taxon>Drechmeria</taxon>
    </lineage>
</organism>
<reference evidence="2 3" key="1">
    <citation type="journal article" date="2016" name="Sci. Rep.">
        <title>Insights into Adaptations to a Near-Obligate Nematode Endoparasitic Lifestyle from the Finished Genome of Drechmeria coniospora.</title>
        <authorList>
            <person name="Zhang L."/>
            <person name="Zhou Z."/>
            <person name="Guo Q."/>
            <person name="Fokkens L."/>
            <person name="Miskei M."/>
            <person name="Pocsi I."/>
            <person name="Zhang W."/>
            <person name="Chen M."/>
            <person name="Wang L."/>
            <person name="Sun Y."/>
            <person name="Donzelli B.G."/>
            <person name="Gibson D.M."/>
            <person name="Nelson D.R."/>
            <person name="Luo J.G."/>
            <person name="Rep M."/>
            <person name="Liu H."/>
            <person name="Yang S."/>
            <person name="Wang J."/>
            <person name="Krasnoff S.B."/>
            <person name="Xu Y."/>
            <person name="Molnar I."/>
            <person name="Lin M."/>
        </authorList>
    </citation>
    <scope>NUCLEOTIDE SEQUENCE [LARGE SCALE GENOMIC DNA]</scope>
    <source>
        <strain evidence="2 3">ARSEF 6962</strain>
    </source>
</reference>
<sequence>MDDPWGDPWATDDDRNADAAAASSSALATVSLDMSAEPRRAHFAAEGLGKNSSSPRRTASVPWSAHSESEDAWGGWAALDSPGWGTPSNLRPLGRDAPMTPDPWRALERLKVVEVVAAERGGEKRDDESVIRSALDEDEMPRDGTDADAGGAMTPAFDENTPDIWAAADRPDETEGTATPAADEMEPSEDATAKATAAVGSVESEGREKPRQAPKVQKLVEMFDGLSKQDASPRDLLAAEKKATRRARAYRDALGEEPSSTITEAQQDDLRHAILESLTAAPGGDEHGTDASNAAETAAVADDETCHRPVFEAAVDAAKLDELFPSTAGGSVEPEAVPDVIIDDSFKAISERKAWYRISRFGSIRKHDAGDDDDHYVRVGWGGSSVREQTLNIVRRWLEEDSNGARTVLGRRLNSRSASIFNWDSDAPPVEIGELLKKDKTPDGPAPQPSGAGGRSDIECRPKKVTFSWSESMPTTAALSDCMSSATPEQEPVSPTTHKLAADAKAAVEKPLPLPLPLPGPPRAAAPQAATLMIFDAPTTHVIHGSADAGEDDDDWGEMVSSPTAPATSMVSMTGAPVSGKPSPDGAADVTEPGPDQPRPVAAHDSPPRRATSHEGDGKTPSIGSDHRQDGSMDGFERDSTKPLPPPPPASQAPTQDRPLANPTASAATATATAVGRAPRPAEAPVPSAGDEEIVASTLRDLPDLSYMLR</sequence>
<dbReference type="RefSeq" id="XP_040660934.1">
    <property type="nucleotide sequence ID" value="XM_040800051.1"/>
</dbReference>
<gene>
    <name evidence="2" type="ORF">DCS_02725</name>
</gene>
<evidence type="ECO:0000313" key="2">
    <source>
        <dbReference type="EMBL" id="KYK61582.1"/>
    </source>
</evidence>
<accession>A0A151GX24</accession>
<feature type="region of interest" description="Disordered" evidence="1">
    <location>
        <begin position="1"/>
        <end position="22"/>
    </location>
</feature>
<name>A0A151GX24_DRECN</name>
<feature type="compositionally biased region" description="Basic and acidic residues" evidence="1">
    <location>
        <begin position="606"/>
        <end position="618"/>
    </location>
</feature>
<feature type="compositionally biased region" description="Basic and acidic residues" evidence="1">
    <location>
        <begin position="231"/>
        <end position="242"/>
    </location>
</feature>
<feature type="region of interest" description="Disordered" evidence="1">
    <location>
        <begin position="41"/>
        <end position="66"/>
    </location>
</feature>
<feature type="compositionally biased region" description="Basic and acidic residues" evidence="1">
    <location>
        <begin position="625"/>
        <end position="641"/>
    </location>
</feature>
<dbReference type="AlphaFoldDB" id="A0A151GX24"/>
<dbReference type="STRING" id="98403.A0A151GX24"/>
<feature type="compositionally biased region" description="Basic and acidic residues" evidence="1">
    <location>
        <begin position="120"/>
        <end position="130"/>
    </location>
</feature>
<comment type="caution">
    <text evidence="2">The sequence shown here is derived from an EMBL/GenBank/DDBJ whole genome shotgun (WGS) entry which is preliminary data.</text>
</comment>
<evidence type="ECO:0000256" key="1">
    <source>
        <dbReference type="SAM" id="MobiDB-lite"/>
    </source>
</evidence>
<dbReference type="EMBL" id="LAYC01000001">
    <property type="protein sequence ID" value="KYK61582.1"/>
    <property type="molecule type" value="Genomic_DNA"/>
</dbReference>
<keyword evidence="3" id="KW-1185">Reference proteome</keyword>
<protein>
    <submittedName>
        <fullName evidence="2">Uncharacterized protein</fullName>
    </submittedName>
</protein>
<feature type="region of interest" description="Disordered" evidence="1">
    <location>
        <begin position="484"/>
        <end position="503"/>
    </location>
</feature>
<feature type="region of interest" description="Disordered" evidence="1">
    <location>
        <begin position="543"/>
        <end position="710"/>
    </location>
</feature>
<feature type="region of interest" description="Disordered" evidence="1">
    <location>
        <begin position="119"/>
        <end position="262"/>
    </location>
</feature>
<feature type="region of interest" description="Disordered" evidence="1">
    <location>
        <begin position="436"/>
        <end position="461"/>
    </location>
</feature>
<feature type="compositionally biased region" description="Polar residues" evidence="1">
    <location>
        <begin position="561"/>
        <end position="572"/>
    </location>
</feature>
<evidence type="ECO:0000313" key="3">
    <source>
        <dbReference type="Proteomes" id="UP000076580"/>
    </source>
</evidence>
<proteinExistence type="predicted"/>
<dbReference type="InParanoid" id="A0A151GX24"/>
<dbReference type="GeneID" id="63715368"/>
<feature type="compositionally biased region" description="Polar residues" evidence="1">
    <location>
        <begin position="484"/>
        <end position="497"/>
    </location>
</feature>
<dbReference type="Proteomes" id="UP000076580">
    <property type="component" value="Chromosome 01"/>
</dbReference>
<feature type="compositionally biased region" description="Low complexity" evidence="1">
    <location>
        <begin position="659"/>
        <end position="681"/>
    </location>
</feature>